<keyword evidence="15" id="KW-1185">Reference proteome</keyword>
<evidence type="ECO:0000256" key="10">
    <source>
        <dbReference type="ARBA" id="ARBA00023125"/>
    </source>
</evidence>
<evidence type="ECO:0000256" key="4">
    <source>
        <dbReference type="ARBA" id="ARBA00022801"/>
    </source>
</evidence>
<keyword evidence="9" id="KW-0808">Transferase</keyword>
<dbReference type="InterPro" id="IPR012337">
    <property type="entry name" value="RNaseH-like_sf"/>
</dbReference>
<evidence type="ECO:0000259" key="13">
    <source>
        <dbReference type="PROSITE" id="PS50994"/>
    </source>
</evidence>
<protein>
    <recommendedName>
        <fullName evidence="13">Integrase catalytic domain-containing protein</fullName>
    </recommendedName>
</protein>
<dbReference type="SUPFAM" id="SSF54160">
    <property type="entry name" value="Chromo domain-like"/>
    <property type="match status" value="1"/>
</dbReference>
<keyword evidence="1" id="KW-0645">Protease</keyword>
<keyword evidence="5" id="KW-0460">Magnesium</keyword>
<keyword evidence="8" id="KW-0695">RNA-directed DNA polymerase</keyword>
<dbReference type="GO" id="GO:0005634">
    <property type="term" value="C:nucleus"/>
    <property type="evidence" value="ECO:0007669"/>
    <property type="project" value="UniProtKB-ARBA"/>
</dbReference>
<dbReference type="GO" id="GO:0003964">
    <property type="term" value="F:RNA-directed DNA polymerase activity"/>
    <property type="evidence" value="ECO:0007669"/>
    <property type="project" value="UniProtKB-KW"/>
</dbReference>
<dbReference type="GO" id="GO:0006310">
    <property type="term" value="P:DNA recombination"/>
    <property type="evidence" value="ECO:0007669"/>
    <property type="project" value="UniProtKB-KW"/>
</dbReference>
<dbReference type="InterPro" id="IPR041588">
    <property type="entry name" value="Integrase_H2C2"/>
</dbReference>
<sequence length="1055" mass="117432">MLAGVESMLRHADILIHLLNQKNLSGRQARWLEKISTFNYEVKYIPGAENVLADSLSQMYSNDSPGTVCARAEYTFHDVLDDDSSPVPPQTQPVLTGLEALAARVESRGRRRKDIPPAETGRPETGREFAARMAPHFTLKGPQEREGGELGATASRTLRSTATDPNGNDAPKLTIRIPARAKFASAQPNLDNVAVPPMTLVEMVESTGGIDLLHELRNAYDRDPVFKPIIEKPKEFRNFVVEDGIVYLKENSKKLLCIPKVLIYGRSAREIVIDEAHSTLAHLGASKTVEYLRDHVWWKELVSDTKAFCKTCSTCRRSKPDNQKPYGLLNPLPVPTVPWESIGVDFVGPLPKSSNRNGTYDSITIVICLLTGMVHLIPSRTTMTATELAELMFEEIYKHHGIPRNIISDRDVLFTSVFWQRLHSLLGTKLKMLSAYHPQTDGSTERANWTVTQMLRQCVNDKQTDWAQKLPGIEFAINSARSETTGYTPFFLNYGRLPRAMIWNSASKDEFPAVRNFAIQKKLALMQAHDSILATRVKQTRDANRRRRMAPFEVGDLVYISTKNISFPKGLARKLVPKYIGPYKIVADFNFSFRIELPASLKARGVHNIFHLSLLRVHKPNNDRLFPGRLDSQIAPVNDEPIESEWSVDRIVSHSGAGRNAMFEVKWWAGDITWLPYDQLDGLEPLRAYLEALDIGDIDKLPMGAGKPLGNDPEVHLGAISFEIEDSDSGGAFTHDINADNRCFSSPVQPMTLPFIKQSKLPSFKRHSSTRTNNAPPPIPKFLHFPPTEHGQLASINHPAFTRLTNDLYSIAYPVAEGDPDPIILQARQLYLICTIDGLIRRGVRPEVFPMGYSTVARIVNDYTPSDFPFRVATVNHEGEIDARGKPFHITLFHLDPATYGKPEAKTDSIDNDAELLPVINHAIREAGRQVIVGGQGFGMLSSLFRGGGRGRGRGARGRHTHTARSFHHTHQSGNHAGPSTSTSNKRRRSEDYDNLRYQEFGGDHGSSSYSGGRDLLSRMGTGSEVDDGTSMSPGDDTIPPDYADDDAVSVHSGH</sequence>
<keyword evidence="11" id="KW-0233">DNA recombination</keyword>
<keyword evidence="2" id="KW-0479">Metal-binding</keyword>
<feature type="region of interest" description="Disordered" evidence="12">
    <location>
        <begin position="948"/>
        <end position="1055"/>
    </location>
</feature>
<feature type="compositionally biased region" description="Polar residues" evidence="12">
    <location>
        <begin position="972"/>
        <end position="984"/>
    </location>
</feature>
<gene>
    <name evidence="14" type="ORF">H1R20_g15445</name>
</gene>
<evidence type="ECO:0000256" key="6">
    <source>
        <dbReference type="ARBA" id="ARBA00022884"/>
    </source>
</evidence>
<dbReference type="GO" id="GO:0003677">
    <property type="term" value="F:DNA binding"/>
    <property type="evidence" value="ECO:0007669"/>
    <property type="project" value="UniProtKB-KW"/>
</dbReference>
<evidence type="ECO:0000256" key="11">
    <source>
        <dbReference type="ARBA" id="ARBA00023172"/>
    </source>
</evidence>
<keyword evidence="9" id="KW-0239">DNA-directed DNA polymerase</keyword>
<reference evidence="14" key="1">
    <citation type="submission" date="2022-06" db="EMBL/GenBank/DDBJ databases">
        <title>Genome Sequence of Candolleomyces eurysporus.</title>
        <authorList>
            <person name="Buettner E."/>
        </authorList>
    </citation>
    <scope>NUCLEOTIDE SEQUENCE</scope>
    <source>
        <strain evidence="14">VTCC 930004</strain>
    </source>
</reference>
<dbReference type="Gene3D" id="3.30.420.10">
    <property type="entry name" value="Ribonuclease H-like superfamily/Ribonuclease H"/>
    <property type="match status" value="1"/>
</dbReference>
<dbReference type="OrthoDB" id="3158924at2759"/>
<dbReference type="InterPro" id="IPR016197">
    <property type="entry name" value="Chromo-like_dom_sf"/>
</dbReference>
<keyword evidence="4" id="KW-0378">Hydrolase</keyword>
<dbReference type="EMBL" id="JANBPK010001567">
    <property type="protein sequence ID" value="KAJ2921647.1"/>
    <property type="molecule type" value="Genomic_DNA"/>
</dbReference>
<dbReference type="PROSITE" id="PS50994">
    <property type="entry name" value="INTEGRASE"/>
    <property type="match status" value="1"/>
</dbReference>
<evidence type="ECO:0000256" key="8">
    <source>
        <dbReference type="ARBA" id="ARBA00022918"/>
    </source>
</evidence>
<dbReference type="GO" id="GO:0046872">
    <property type="term" value="F:metal ion binding"/>
    <property type="evidence" value="ECO:0007669"/>
    <property type="project" value="UniProtKB-KW"/>
</dbReference>
<evidence type="ECO:0000313" key="15">
    <source>
        <dbReference type="Proteomes" id="UP001140091"/>
    </source>
</evidence>
<dbReference type="Pfam" id="PF17921">
    <property type="entry name" value="Integrase_H2C2"/>
    <property type="match status" value="1"/>
</dbReference>
<dbReference type="InterPro" id="IPR001584">
    <property type="entry name" value="Integrase_cat-core"/>
</dbReference>
<evidence type="ECO:0000256" key="1">
    <source>
        <dbReference type="ARBA" id="ARBA00022670"/>
    </source>
</evidence>
<feature type="compositionally biased region" description="Basic residues" evidence="12">
    <location>
        <begin position="949"/>
        <end position="971"/>
    </location>
</feature>
<dbReference type="GO" id="GO:0003887">
    <property type="term" value="F:DNA-directed DNA polymerase activity"/>
    <property type="evidence" value="ECO:0007669"/>
    <property type="project" value="UniProtKB-KW"/>
</dbReference>
<dbReference type="Proteomes" id="UP001140091">
    <property type="component" value="Unassembled WGS sequence"/>
</dbReference>
<evidence type="ECO:0000256" key="7">
    <source>
        <dbReference type="ARBA" id="ARBA00022908"/>
    </source>
</evidence>
<evidence type="ECO:0000313" key="14">
    <source>
        <dbReference type="EMBL" id="KAJ2921647.1"/>
    </source>
</evidence>
<dbReference type="GO" id="GO:0006508">
    <property type="term" value="P:proteolysis"/>
    <property type="evidence" value="ECO:0007669"/>
    <property type="project" value="UniProtKB-KW"/>
</dbReference>
<dbReference type="InterPro" id="IPR056924">
    <property type="entry name" value="SH3_Tf2-1"/>
</dbReference>
<evidence type="ECO:0000256" key="3">
    <source>
        <dbReference type="ARBA" id="ARBA00022750"/>
    </source>
</evidence>
<feature type="non-terminal residue" evidence="14">
    <location>
        <position position="1055"/>
    </location>
</feature>
<dbReference type="Pfam" id="PF24626">
    <property type="entry name" value="SH3_Tf2-1"/>
    <property type="match status" value="1"/>
</dbReference>
<dbReference type="GO" id="GO:0003723">
    <property type="term" value="F:RNA binding"/>
    <property type="evidence" value="ECO:0007669"/>
    <property type="project" value="UniProtKB-KW"/>
</dbReference>
<evidence type="ECO:0000256" key="2">
    <source>
        <dbReference type="ARBA" id="ARBA00022723"/>
    </source>
</evidence>
<name>A0A9W8ISD2_9AGAR</name>
<organism evidence="14 15">
    <name type="scientific">Candolleomyces eurysporus</name>
    <dbReference type="NCBI Taxonomy" id="2828524"/>
    <lineage>
        <taxon>Eukaryota</taxon>
        <taxon>Fungi</taxon>
        <taxon>Dikarya</taxon>
        <taxon>Basidiomycota</taxon>
        <taxon>Agaricomycotina</taxon>
        <taxon>Agaricomycetes</taxon>
        <taxon>Agaricomycetidae</taxon>
        <taxon>Agaricales</taxon>
        <taxon>Agaricineae</taxon>
        <taxon>Psathyrellaceae</taxon>
        <taxon>Candolleomyces</taxon>
    </lineage>
</organism>
<evidence type="ECO:0000256" key="12">
    <source>
        <dbReference type="SAM" id="MobiDB-lite"/>
    </source>
</evidence>
<dbReference type="InterPro" id="IPR050951">
    <property type="entry name" value="Retrovirus_Pol_polyprotein"/>
</dbReference>
<dbReference type="GO" id="GO:0015074">
    <property type="term" value="P:DNA integration"/>
    <property type="evidence" value="ECO:0007669"/>
    <property type="project" value="UniProtKB-KW"/>
</dbReference>
<proteinExistence type="predicted"/>
<keyword evidence="10" id="KW-0238">DNA-binding</keyword>
<dbReference type="PANTHER" id="PTHR37984:SF5">
    <property type="entry name" value="PROTEIN NYNRIN-LIKE"/>
    <property type="match status" value="1"/>
</dbReference>
<keyword evidence="7" id="KW-0229">DNA integration</keyword>
<evidence type="ECO:0000256" key="5">
    <source>
        <dbReference type="ARBA" id="ARBA00022842"/>
    </source>
</evidence>
<comment type="caution">
    <text evidence="14">The sequence shown here is derived from an EMBL/GenBank/DDBJ whole genome shotgun (WGS) entry which is preliminary data.</text>
</comment>
<keyword evidence="6" id="KW-0694">RNA-binding</keyword>
<dbReference type="PANTHER" id="PTHR37984">
    <property type="entry name" value="PROTEIN CBG26694"/>
    <property type="match status" value="1"/>
</dbReference>
<evidence type="ECO:0000256" key="9">
    <source>
        <dbReference type="ARBA" id="ARBA00022932"/>
    </source>
</evidence>
<keyword evidence="3" id="KW-0064">Aspartyl protease</keyword>
<dbReference type="SUPFAM" id="SSF53098">
    <property type="entry name" value="Ribonuclease H-like"/>
    <property type="match status" value="1"/>
</dbReference>
<dbReference type="AlphaFoldDB" id="A0A9W8ISD2"/>
<accession>A0A9W8ISD2</accession>
<dbReference type="InterPro" id="IPR036397">
    <property type="entry name" value="RNaseH_sf"/>
</dbReference>
<dbReference type="GO" id="GO:0004190">
    <property type="term" value="F:aspartic-type endopeptidase activity"/>
    <property type="evidence" value="ECO:0007669"/>
    <property type="project" value="UniProtKB-KW"/>
</dbReference>
<feature type="region of interest" description="Disordered" evidence="12">
    <location>
        <begin position="105"/>
        <end position="128"/>
    </location>
</feature>
<dbReference type="Gene3D" id="1.10.340.70">
    <property type="match status" value="1"/>
</dbReference>
<keyword evidence="9" id="KW-0548">Nucleotidyltransferase</keyword>
<feature type="domain" description="Integrase catalytic" evidence="13">
    <location>
        <begin position="334"/>
        <end position="497"/>
    </location>
</feature>